<dbReference type="EMBL" id="JBHRSF010000150">
    <property type="protein sequence ID" value="MFC2997568.1"/>
    <property type="molecule type" value="Genomic_DNA"/>
</dbReference>
<name>A0A371YLJ1_9GAMM</name>
<reference evidence="2" key="1">
    <citation type="journal article" date="2014" name="Int. J. Syst. Evol. Microbiol.">
        <title>Complete genome of a new Firmicutes species belonging to the dominant human colonic microbiota ('Ruminococcus bicirculans') reveals two chromosomes and a selective capacity to utilize plant glucans.</title>
        <authorList>
            <consortium name="NISC Comparative Sequencing Program"/>
            <person name="Wegmann U."/>
            <person name="Louis P."/>
            <person name="Goesmann A."/>
            <person name="Henrissat B."/>
            <person name="Duncan S.H."/>
            <person name="Flint H.J."/>
        </authorList>
    </citation>
    <scope>NUCLEOTIDE SEQUENCE</scope>
    <source>
        <strain evidence="2">KCTC 62575</strain>
    </source>
</reference>
<organism evidence="3 4">
    <name type="scientific">Acinetobacter sichuanensis</name>
    <dbReference type="NCBI Taxonomy" id="2136183"/>
    <lineage>
        <taxon>Bacteria</taxon>
        <taxon>Pseudomonadati</taxon>
        <taxon>Pseudomonadota</taxon>
        <taxon>Gammaproteobacteria</taxon>
        <taxon>Moraxellales</taxon>
        <taxon>Moraxellaceae</taxon>
        <taxon>Acinetobacter</taxon>
    </lineage>
</organism>
<dbReference type="OrthoDB" id="6685361at2"/>
<sequence>MNKYYIFILTLLGFCQTHAQALEPTEQMITDSFTCVANEKESTNVLNYLNRHKQEMTDHEVKKLDFPEKYAVLKQPVRILGMTAQYYAVNKVEVDKNHQFMTFSLYIPHQNSLQLIETLAKKYQAVPDQESHQMFKEQGLNIRMYHLSETQTEKYKRQLTMNNAWLPDEQHNPWAFVEISCAYIPK</sequence>
<evidence type="ECO:0000256" key="1">
    <source>
        <dbReference type="SAM" id="SignalP"/>
    </source>
</evidence>
<feature type="signal peptide" evidence="1">
    <location>
        <begin position="1"/>
        <end position="21"/>
    </location>
</feature>
<dbReference type="EMBL" id="PYIX02000036">
    <property type="protein sequence ID" value="RFC82325.1"/>
    <property type="molecule type" value="Genomic_DNA"/>
</dbReference>
<reference evidence="2" key="4">
    <citation type="submission" date="2024-09" db="EMBL/GenBank/DDBJ databases">
        <authorList>
            <person name="Sun Q."/>
            <person name="Mori K."/>
        </authorList>
    </citation>
    <scope>NUCLEOTIDE SEQUENCE</scope>
    <source>
        <strain evidence="2">KCTC 62575</strain>
    </source>
</reference>
<dbReference type="RefSeq" id="WP_107009519.1">
    <property type="nucleotide sequence ID" value="NZ_JBHRSF010000150.1"/>
</dbReference>
<dbReference type="AlphaFoldDB" id="A0A371YLJ1"/>
<reference evidence="5" key="3">
    <citation type="journal article" date="2019" name="Int. J. Syst. Evol. Microbiol.">
        <title>The Global Catalogue of Microorganisms (GCM) 10K type strain sequencing project: providing services to taxonomists for standard genome sequencing and annotation.</title>
        <authorList>
            <consortium name="The Broad Institute Genomics Platform"/>
            <consortium name="The Broad Institute Genome Sequencing Center for Infectious Disease"/>
            <person name="Wu L."/>
            <person name="Ma J."/>
        </authorList>
    </citation>
    <scope>NUCLEOTIDE SEQUENCE [LARGE SCALE GENOMIC DNA]</scope>
    <source>
        <strain evidence="5">KCTC 62575</strain>
    </source>
</reference>
<evidence type="ECO:0000313" key="2">
    <source>
        <dbReference type="EMBL" id="MFC2997568.1"/>
    </source>
</evidence>
<dbReference type="Proteomes" id="UP000240957">
    <property type="component" value="Unassembled WGS sequence"/>
</dbReference>
<reference evidence="3 4" key="2">
    <citation type="submission" date="2018-08" db="EMBL/GenBank/DDBJ databases">
        <title>The draft genome of Acinetobacter sichuanensis strain WCHAc060041.</title>
        <authorList>
            <person name="Qin J."/>
            <person name="Feng Y."/>
            <person name="Zong Z."/>
        </authorList>
    </citation>
    <scope>NUCLEOTIDE SEQUENCE [LARGE SCALE GENOMIC DNA]</scope>
    <source>
        <strain evidence="3 4">WCHAc060041</strain>
    </source>
</reference>
<evidence type="ECO:0000313" key="5">
    <source>
        <dbReference type="Proteomes" id="UP001595455"/>
    </source>
</evidence>
<feature type="chain" id="PRO_5017010122" evidence="1">
    <location>
        <begin position="22"/>
        <end position="186"/>
    </location>
</feature>
<dbReference type="Proteomes" id="UP001595455">
    <property type="component" value="Unassembled WGS sequence"/>
</dbReference>
<keyword evidence="5" id="KW-1185">Reference proteome</keyword>
<keyword evidence="1" id="KW-0732">Signal</keyword>
<gene>
    <name evidence="2" type="ORF">ACFODO_20450</name>
    <name evidence="3" type="ORF">C9E89_016970</name>
</gene>
<proteinExistence type="predicted"/>
<evidence type="ECO:0000313" key="3">
    <source>
        <dbReference type="EMBL" id="RFC82325.1"/>
    </source>
</evidence>
<accession>A0A371YLJ1</accession>
<protein>
    <submittedName>
        <fullName evidence="3">Uncharacterized protein</fullName>
    </submittedName>
</protein>
<comment type="caution">
    <text evidence="3">The sequence shown here is derived from an EMBL/GenBank/DDBJ whole genome shotgun (WGS) entry which is preliminary data.</text>
</comment>
<evidence type="ECO:0000313" key="4">
    <source>
        <dbReference type="Proteomes" id="UP000240957"/>
    </source>
</evidence>